<comment type="caution">
    <text evidence="2">The sequence shown here is derived from an EMBL/GenBank/DDBJ whole genome shotgun (WGS) entry which is preliminary data.</text>
</comment>
<name>X0SCK4_9ZZZZ</name>
<feature type="domain" description="NTP pyrophosphohydrolase MazG-like" evidence="1">
    <location>
        <begin position="31"/>
        <end position="98"/>
    </location>
</feature>
<protein>
    <recommendedName>
        <fullName evidence="1">NTP pyrophosphohydrolase MazG-like domain-containing protein</fullName>
    </recommendedName>
</protein>
<proteinExistence type="predicted"/>
<dbReference type="SUPFAM" id="SSF101386">
    <property type="entry name" value="all-alpha NTP pyrophosphatases"/>
    <property type="match status" value="1"/>
</dbReference>
<evidence type="ECO:0000259" key="1">
    <source>
        <dbReference type="Pfam" id="PF03819"/>
    </source>
</evidence>
<organism evidence="2">
    <name type="scientific">marine sediment metagenome</name>
    <dbReference type="NCBI Taxonomy" id="412755"/>
    <lineage>
        <taxon>unclassified sequences</taxon>
        <taxon>metagenomes</taxon>
        <taxon>ecological metagenomes</taxon>
    </lineage>
</organism>
<dbReference type="CDD" id="cd11541">
    <property type="entry name" value="NTP-PPase_u4"/>
    <property type="match status" value="1"/>
</dbReference>
<reference evidence="2" key="1">
    <citation type="journal article" date="2014" name="Front. Microbiol.">
        <title>High frequency of phylogenetically diverse reductive dehalogenase-homologous genes in deep subseafloor sedimentary metagenomes.</title>
        <authorList>
            <person name="Kawai M."/>
            <person name="Futagami T."/>
            <person name="Toyoda A."/>
            <person name="Takaki Y."/>
            <person name="Nishi S."/>
            <person name="Hori S."/>
            <person name="Arai W."/>
            <person name="Tsubouchi T."/>
            <person name="Morono Y."/>
            <person name="Uchiyama I."/>
            <person name="Ito T."/>
            <person name="Fujiyama A."/>
            <person name="Inagaki F."/>
            <person name="Takami H."/>
        </authorList>
    </citation>
    <scope>NUCLEOTIDE SEQUENCE</scope>
    <source>
        <strain evidence="2">Expedition CK06-06</strain>
    </source>
</reference>
<dbReference type="AlphaFoldDB" id="X0SCK4"/>
<dbReference type="InterPro" id="IPR011379">
    <property type="entry name" value="MazG-related_GP37"/>
</dbReference>
<dbReference type="PIRSF" id="PIRSF006639">
    <property type="entry name" value="UCP006639_pph"/>
    <property type="match status" value="1"/>
</dbReference>
<dbReference type="Pfam" id="PF03819">
    <property type="entry name" value="MazG"/>
    <property type="match status" value="1"/>
</dbReference>
<dbReference type="InterPro" id="IPR004518">
    <property type="entry name" value="MazG-like_dom"/>
</dbReference>
<gene>
    <name evidence="2" type="ORF">S01H1_13793</name>
</gene>
<sequence length="109" mass="12348">MELNEYQQEAKKTAKRPATPEMALLNWSLGLGGEVGEFQNAVKKWWFHEHGLVSQDMAKELGDILWYLALAADALGFTLEEIAKGNLEKLAKRYPAGFDPQKSRGRNER</sequence>
<dbReference type="EMBL" id="BARS01007131">
    <property type="protein sequence ID" value="GAF78749.1"/>
    <property type="molecule type" value="Genomic_DNA"/>
</dbReference>
<accession>X0SCK4</accession>
<dbReference type="Gene3D" id="1.10.287.1080">
    <property type="entry name" value="MazG-like"/>
    <property type="match status" value="1"/>
</dbReference>
<evidence type="ECO:0000313" key="2">
    <source>
        <dbReference type="EMBL" id="GAF78749.1"/>
    </source>
</evidence>